<dbReference type="SMART" id="SM00216">
    <property type="entry name" value="VWD"/>
    <property type="match status" value="1"/>
</dbReference>
<dbReference type="OrthoDB" id="6484170at2759"/>
<feature type="domain" description="VWFD" evidence="1">
    <location>
        <begin position="347"/>
        <end position="529"/>
    </location>
</feature>
<proteinExistence type="predicted"/>
<evidence type="ECO:0000313" key="3">
    <source>
        <dbReference type="Proteomes" id="UP000562415"/>
    </source>
</evidence>
<dbReference type="Proteomes" id="UP000562415">
    <property type="component" value="Unassembled WGS sequence"/>
</dbReference>
<dbReference type="EMBL" id="VYZH01000570">
    <property type="protein sequence ID" value="NWS40202.1"/>
    <property type="molecule type" value="Genomic_DNA"/>
</dbReference>
<keyword evidence="3" id="KW-1185">Reference proteome</keyword>
<sequence length="599" mass="67596">EGIVDQKEKVKIAASKGKECFQCYVGYLKGDLEEGMEVSACTDGQQMATVNTYLSVNGERQENMGQMTLAAVNGSLSFLAHGCEDPVLKAEYKLNEIGSLLKAKLVEKIKKFEGYMWRFRSSVQQVDFLSEAAGWPSIALQKVAGFLHSVGRAVAQVWKQSGIGHILRSKLPLYLDKIQDIVQQMQNELQNPLATLKDAYYDVTLKPLDEVWQEKTEEYMKKIQAFLPKIVKDVWLMEPIQVALKAVKAGLDMATQQMLRWAEAVFSRAVSKIRKPLLNLYSFSARNCSVAVNLPVLPKAGSLDLGNITHYLIEEKLMRPLQDLYNINIVAEYYRFKRKMLESPFEYHAMLMGTKHLMTFDGKIYDLVSKCSVLLAKDFVHDTFTVILNEETGNSRSLYVEMNQTAISISPRLKVSKIYNFSFMEENCQALDQSLEKSTISSRRETNKIEVSNQKGVSVSCDFQYDVCTVTLAGWHHGISAGLFGTNDNEAGNEWILPNGSITNSVQDFTQSWQVNTCRLVQKKAKPCPNKQKVCKVFFEEPHSLLRNCFRVVDPAPFYSMCTYDSCGSHEVKAACSLAAAFVHLCNQNFVPVEIPPQW</sequence>
<dbReference type="PROSITE" id="PS51233">
    <property type="entry name" value="VWFD"/>
    <property type="match status" value="1"/>
</dbReference>
<dbReference type="PANTHER" id="PTHR37860">
    <property type="entry name" value="AGAP008810-PA"/>
    <property type="match status" value="1"/>
</dbReference>
<dbReference type="InterPro" id="IPR014853">
    <property type="entry name" value="VWF/SSPO/ZAN-like_Cys-rich_dom"/>
</dbReference>
<reference evidence="2 3" key="1">
    <citation type="submission" date="2019-09" db="EMBL/GenBank/DDBJ databases">
        <title>Bird 10,000 Genomes (B10K) Project - Family phase.</title>
        <authorList>
            <person name="Zhang G."/>
        </authorList>
    </citation>
    <scope>NUCLEOTIDE SEQUENCE [LARGE SCALE GENOMIC DNA]</scope>
    <source>
        <strain evidence="2">B10K-DU-017-47</strain>
    </source>
</reference>
<dbReference type="AlphaFoldDB" id="A0A7K5F5J4"/>
<organism evidence="2 3">
    <name type="scientific">Probosciger aterrimus</name>
    <name type="common">Palm cockatoo</name>
    <dbReference type="NCBI Taxonomy" id="141839"/>
    <lineage>
        <taxon>Eukaryota</taxon>
        <taxon>Metazoa</taxon>
        <taxon>Chordata</taxon>
        <taxon>Craniata</taxon>
        <taxon>Vertebrata</taxon>
        <taxon>Euteleostomi</taxon>
        <taxon>Archelosauria</taxon>
        <taxon>Archosauria</taxon>
        <taxon>Dinosauria</taxon>
        <taxon>Saurischia</taxon>
        <taxon>Theropoda</taxon>
        <taxon>Coelurosauria</taxon>
        <taxon>Aves</taxon>
        <taxon>Neognathae</taxon>
        <taxon>Neoaves</taxon>
        <taxon>Telluraves</taxon>
        <taxon>Australaves</taxon>
        <taxon>Psittaciformes</taxon>
        <taxon>Cacatuidae</taxon>
        <taxon>Probosciger</taxon>
    </lineage>
</organism>
<evidence type="ECO:0000259" key="1">
    <source>
        <dbReference type="PROSITE" id="PS51233"/>
    </source>
</evidence>
<dbReference type="Pfam" id="PF00094">
    <property type="entry name" value="VWD"/>
    <property type="match status" value="1"/>
</dbReference>
<dbReference type="Pfam" id="PF08742">
    <property type="entry name" value="C8"/>
    <property type="match status" value="1"/>
</dbReference>
<gene>
    <name evidence="2" type="primary">Aplp_1</name>
    <name evidence="2" type="ORF">PROATE_R15381</name>
</gene>
<dbReference type="InterPro" id="IPR001846">
    <property type="entry name" value="VWF_type-D"/>
</dbReference>
<feature type="non-terminal residue" evidence="2">
    <location>
        <position position="599"/>
    </location>
</feature>
<comment type="caution">
    <text evidence="2">The sequence shown here is derived from an EMBL/GenBank/DDBJ whole genome shotgun (WGS) entry which is preliminary data.</text>
</comment>
<feature type="non-terminal residue" evidence="2">
    <location>
        <position position="1"/>
    </location>
</feature>
<accession>A0A7K5F5J4</accession>
<dbReference type="PANTHER" id="PTHR37860:SF2">
    <property type="entry name" value="VITELLOGENIN DOMAIN-CONTAINING PROTEIN"/>
    <property type="match status" value="1"/>
</dbReference>
<protein>
    <submittedName>
        <fullName evidence="2">APLP protein</fullName>
    </submittedName>
</protein>
<evidence type="ECO:0000313" key="2">
    <source>
        <dbReference type="EMBL" id="NWS40202.1"/>
    </source>
</evidence>
<name>A0A7K5F5J4_PROAR</name>